<proteinExistence type="predicted"/>
<comment type="caution">
    <text evidence="2">The sequence shown here is derived from an EMBL/GenBank/DDBJ whole genome shotgun (WGS) entry which is preliminary data.</text>
</comment>
<accession>A0A2P5FZ50</accession>
<feature type="region of interest" description="Disordered" evidence="1">
    <location>
        <begin position="52"/>
        <end position="112"/>
    </location>
</feature>
<dbReference type="InParanoid" id="A0A2P5FZ50"/>
<evidence type="ECO:0000313" key="3">
    <source>
        <dbReference type="Proteomes" id="UP000237000"/>
    </source>
</evidence>
<reference evidence="3" key="1">
    <citation type="submission" date="2016-06" db="EMBL/GenBank/DDBJ databases">
        <title>Parallel loss of symbiosis genes in relatives of nitrogen-fixing non-legume Parasponia.</title>
        <authorList>
            <person name="Van Velzen R."/>
            <person name="Holmer R."/>
            <person name="Bu F."/>
            <person name="Rutten L."/>
            <person name="Van Zeijl A."/>
            <person name="Liu W."/>
            <person name="Santuari L."/>
            <person name="Cao Q."/>
            <person name="Sharma T."/>
            <person name="Shen D."/>
            <person name="Roswanjaya Y."/>
            <person name="Wardhani T."/>
            <person name="Kalhor M.S."/>
            <person name="Jansen J."/>
            <person name="Van den Hoogen J."/>
            <person name="Gungor B."/>
            <person name="Hartog M."/>
            <person name="Hontelez J."/>
            <person name="Verver J."/>
            <person name="Yang W.-C."/>
            <person name="Schijlen E."/>
            <person name="Repin R."/>
            <person name="Schilthuizen M."/>
            <person name="Schranz E."/>
            <person name="Heidstra R."/>
            <person name="Miyata K."/>
            <person name="Fedorova E."/>
            <person name="Kohlen W."/>
            <person name="Bisseling T."/>
            <person name="Smit S."/>
            <person name="Geurts R."/>
        </authorList>
    </citation>
    <scope>NUCLEOTIDE SEQUENCE [LARGE SCALE GENOMIC DNA]</scope>
    <source>
        <strain evidence="3">cv. RG33-2</strain>
    </source>
</reference>
<protein>
    <submittedName>
        <fullName evidence="2">Uncharacterized protein</fullName>
    </submittedName>
</protein>
<organism evidence="2 3">
    <name type="scientific">Trema orientale</name>
    <name type="common">Charcoal tree</name>
    <name type="synonym">Celtis orientalis</name>
    <dbReference type="NCBI Taxonomy" id="63057"/>
    <lineage>
        <taxon>Eukaryota</taxon>
        <taxon>Viridiplantae</taxon>
        <taxon>Streptophyta</taxon>
        <taxon>Embryophyta</taxon>
        <taxon>Tracheophyta</taxon>
        <taxon>Spermatophyta</taxon>
        <taxon>Magnoliopsida</taxon>
        <taxon>eudicotyledons</taxon>
        <taxon>Gunneridae</taxon>
        <taxon>Pentapetalae</taxon>
        <taxon>rosids</taxon>
        <taxon>fabids</taxon>
        <taxon>Rosales</taxon>
        <taxon>Cannabaceae</taxon>
        <taxon>Trema</taxon>
    </lineage>
</organism>
<evidence type="ECO:0000313" key="2">
    <source>
        <dbReference type="EMBL" id="POO03080.1"/>
    </source>
</evidence>
<feature type="compositionally biased region" description="Polar residues" evidence="1">
    <location>
        <begin position="97"/>
        <end position="112"/>
    </location>
</feature>
<name>A0A2P5FZ50_TREOI</name>
<gene>
    <name evidence="2" type="ORF">TorRG33x02_011410</name>
</gene>
<evidence type="ECO:0000256" key="1">
    <source>
        <dbReference type="SAM" id="MobiDB-lite"/>
    </source>
</evidence>
<keyword evidence="3" id="KW-1185">Reference proteome</keyword>
<dbReference type="Proteomes" id="UP000237000">
    <property type="component" value="Unassembled WGS sequence"/>
</dbReference>
<sequence>MVWDELKRDKTEIDVDRDTTEELEVVGRVTIANTENSSFDGGTTMEILCSEISPSSDRSEKKRGSLNLLNPGFEPTEPSSLKWAQKPPYRTEPGKQVKQQRSSPSSSFCLIG</sequence>
<dbReference type="AlphaFoldDB" id="A0A2P5FZ50"/>
<dbReference type="EMBL" id="JXTC01000003">
    <property type="protein sequence ID" value="POO03080.1"/>
    <property type="molecule type" value="Genomic_DNA"/>
</dbReference>